<gene>
    <name evidence="3" type="ORF">A4S15_07125</name>
</gene>
<feature type="region of interest" description="Disordered" evidence="1">
    <location>
        <begin position="28"/>
        <end position="82"/>
    </location>
</feature>
<evidence type="ECO:0000256" key="1">
    <source>
        <dbReference type="SAM" id="MobiDB-lite"/>
    </source>
</evidence>
<dbReference type="EMBL" id="LWDL01000012">
    <property type="protein sequence ID" value="OQW52596.1"/>
    <property type="molecule type" value="Genomic_DNA"/>
</dbReference>
<keyword evidence="2" id="KW-0732">Signal</keyword>
<proteinExistence type="predicted"/>
<feature type="signal peptide" evidence="2">
    <location>
        <begin position="1"/>
        <end position="20"/>
    </location>
</feature>
<name>A0A1W9HYQ0_9HYPH</name>
<dbReference type="AlphaFoldDB" id="A0A1W9HYQ0"/>
<evidence type="ECO:0008006" key="5">
    <source>
        <dbReference type="Google" id="ProtNLM"/>
    </source>
</evidence>
<feature type="chain" id="PRO_5013071860" description="DUF995 domain-containing protein" evidence="2">
    <location>
        <begin position="21"/>
        <end position="186"/>
    </location>
</feature>
<evidence type="ECO:0000313" key="4">
    <source>
        <dbReference type="Proteomes" id="UP000192872"/>
    </source>
</evidence>
<protein>
    <recommendedName>
        <fullName evidence="5">DUF995 domain-containing protein</fullName>
    </recommendedName>
</protein>
<sequence>MAAGAVIVLLAGLWLSPAGAQLRLTPGDVPQSALETPSARAAPKRSDGANRKAKATRDQTQASLNGEVPTAGEQVPPAAGNFPRRLPQAELKTRFFNGVPIISRGRGSTALFTLVFNKDGVIERTDAKGDKVTGKWKFAGDAYCSRWTGEKKDTCYTVVEDGEIIKIVFFTRAVATWALSGTPPSP</sequence>
<dbReference type="Proteomes" id="UP000192872">
    <property type="component" value="Unassembled WGS sequence"/>
</dbReference>
<organism evidence="3 4">
    <name type="scientific">Candidatus Raskinella chloraquaticus</name>
    <dbReference type="NCBI Taxonomy" id="1951219"/>
    <lineage>
        <taxon>Bacteria</taxon>
        <taxon>Pseudomonadati</taxon>
        <taxon>Pseudomonadota</taxon>
        <taxon>Alphaproteobacteria</taxon>
        <taxon>Hyphomicrobiales</taxon>
        <taxon>Phreatobacteraceae</taxon>
        <taxon>Candidatus Raskinella</taxon>
    </lineage>
</organism>
<reference evidence="3 4" key="1">
    <citation type="journal article" date="2017" name="Water Res.">
        <title>Comammox in drinking water systems.</title>
        <authorList>
            <person name="Wang Y."/>
            <person name="Ma L."/>
            <person name="Mao Y."/>
            <person name="Jiang X."/>
            <person name="Xia Y."/>
            <person name="Yu K."/>
            <person name="Li B."/>
            <person name="Zhang T."/>
        </authorList>
    </citation>
    <scope>NUCLEOTIDE SEQUENCE [LARGE SCALE GENOMIC DNA]</scope>
    <source>
        <strain evidence="3">SG_bin8</strain>
    </source>
</reference>
<accession>A0A1W9HYQ0</accession>
<evidence type="ECO:0000313" key="3">
    <source>
        <dbReference type="EMBL" id="OQW52596.1"/>
    </source>
</evidence>
<evidence type="ECO:0000256" key="2">
    <source>
        <dbReference type="SAM" id="SignalP"/>
    </source>
</evidence>
<comment type="caution">
    <text evidence="3">The sequence shown here is derived from an EMBL/GenBank/DDBJ whole genome shotgun (WGS) entry which is preliminary data.</text>
</comment>